<evidence type="ECO:0000313" key="11">
    <source>
        <dbReference type="Proteomes" id="UP000386847"/>
    </source>
</evidence>
<evidence type="ECO:0000256" key="5">
    <source>
        <dbReference type="ARBA" id="ARBA00023002"/>
    </source>
</evidence>
<evidence type="ECO:0000256" key="7">
    <source>
        <dbReference type="ARBA" id="ARBA00047599"/>
    </source>
</evidence>
<dbReference type="SUPFAM" id="SSF51905">
    <property type="entry name" value="FAD/NAD(P)-binding domain"/>
    <property type="match status" value="1"/>
</dbReference>
<keyword evidence="3" id="KW-0285">Flavoprotein</keyword>
<keyword evidence="5" id="KW-0560">Oxidoreductase</keyword>
<evidence type="ECO:0000313" key="10">
    <source>
        <dbReference type="EMBL" id="QGF23856.1"/>
    </source>
</evidence>
<keyword evidence="8" id="KW-1133">Transmembrane helix</keyword>
<organism evidence="10 11">
    <name type="scientific">Raineyella fluvialis</name>
    <dbReference type="NCBI Taxonomy" id="2662261"/>
    <lineage>
        <taxon>Bacteria</taxon>
        <taxon>Bacillati</taxon>
        <taxon>Actinomycetota</taxon>
        <taxon>Actinomycetes</taxon>
        <taxon>Propionibacteriales</taxon>
        <taxon>Propionibacteriaceae</taxon>
        <taxon>Raineyella</taxon>
    </lineage>
</organism>
<dbReference type="InterPro" id="IPR045024">
    <property type="entry name" value="NDH-2"/>
</dbReference>
<protein>
    <recommendedName>
        <fullName evidence="2">NADH:ubiquinone reductase (non-electrogenic)</fullName>
        <ecNumber evidence="2">1.6.5.9</ecNumber>
    </recommendedName>
</protein>
<dbReference type="Gene3D" id="3.50.50.100">
    <property type="match status" value="1"/>
</dbReference>
<dbReference type="KEGG" id="rain:Rai3103_09405"/>
<dbReference type="EC" id="1.6.5.9" evidence="2"/>
<sequence length="437" mass="47371">MNQGPHVVVIGAGFAGIQAARELSRQGCLVTLVDRHPYNTFQPLLYQVATGGLNPGDVTYSLRNFSGKHRGVRFTCGAVSGIDPEGRTVSLDDGRTIAYDYLVLGFGVTANFFGLPGVAENALPMYTRAQAIACRDAVFGRLEHYAALPEEERATKDLHIVVVGGGATGVEMAGSLAEMRSTGVPNMYPELDRKRVKVHLVEAGPVLLGPFGHDLQEYTYDEMVKRDVDVRLSTSVARIDASHVYLKGGEEIDSDVVIWGAGVGAYDWVRSLGFELGRGGRIVVDQMLRVKGQDRIFAAGDCSIIEDQFLPQLAQPAMQMGVHIAGQIVSHAKGGQLERFEYWDKGTMATIGRNAAVAEVAIPGRHKPVAFTGFVAWLLWVGVHLFMLLGGRNRVGAMINLGFRYIAWGSNTWNIVGDLATPKRAKRSAAEAEAEND</sequence>
<keyword evidence="11" id="KW-1185">Reference proteome</keyword>
<evidence type="ECO:0000259" key="9">
    <source>
        <dbReference type="Pfam" id="PF07992"/>
    </source>
</evidence>
<dbReference type="GO" id="GO:0050136">
    <property type="term" value="F:NADH dehydrogenase (quinone) (non-electrogenic) activity"/>
    <property type="evidence" value="ECO:0007669"/>
    <property type="project" value="UniProtKB-EC"/>
</dbReference>
<name>A0A5Q2FHN0_9ACTN</name>
<dbReference type="PANTHER" id="PTHR43706:SF47">
    <property type="entry name" value="EXTERNAL NADH-UBIQUINONE OXIDOREDUCTASE 1, MITOCHONDRIAL-RELATED"/>
    <property type="match status" value="1"/>
</dbReference>
<dbReference type="PANTHER" id="PTHR43706">
    <property type="entry name" value="NADH DEHYDROGENASE"/>
    <property type="match status" value="1"/>
</dbReference>
<comment type="catalytic activity">
    <reaction evidence="7">
        <text>a quinone + NADH + H(+) = a quinol + NAD(+)</text>
        <dbReference type="Rhea" id="RHEA:46160"/>
        <dbReference type="ChEBI" id="CHEBI:15378"/>
        <dbReference type="ChEBI" id="CHEBI:24646"/>
        <dbReference type="ChEBI" id="CHEBI:57540"/>
        <dbReference type="ChEBI" id="CHEBI:57945"/>
        <dbReference type="ChEBI" id="CHEBI:132124"/>
        <dbReference type="EC" id="1.6.5.9"/>
    </reaction>
</comment>
<evidence type="ECO:0000256" key="1">
    <source>
        <dbReference type="ARBA" id="ARBA00005272"/>
    </source>
</evidence>
<keyword evidence="8" id="KW-0812">Transmembrane</keyword>
<feature type="domain" description="FAD/NAD(P)-binding" evidence="9">
    <location>
        <begin position="6"/>
        <end position="321"/>
    </location>
</feature>
<dbReference type="Proteomes" id="UP000386847">
    <property type="component" value="Chromosome"/>
</dbReference>
<dbReference type="PRINTS" id="PR00411">
    <property type="entry name" value="PNDRDTASEI"/>
</dbReference>
<dbReference type="PRINTS" id="PR00368">
    <property type="entry name" value="FADPNR"/>
</dbReference>
<evidence type="ECO:0000256" key="3">
    <source>
        <dbReference type="ARBA" id="ARBA00022630"/>
    </source>
</evidence>
<keyword evidence="4" id="KW-0274">FAD</keyword>
<keyword evidence="6" id="KW-0520">NAD</keyword>
<reference evidence="10 11" key="1">
    <citation type="submission" date="2019-10" db="EMBL/GenBank/DDBJ databases">
        <title>Genomic analysis of Raineyella sp. CBA3103.</title>
        <authorList>
            <person name="Roh S.W."/>
        </authorList>
    </citation>
    <scope>NUCLEOTIDE SEQUENCE [LARGE SCALE GENOMIC DNA]</scope>
    <source>
        <strain evidence="10 11">CBA3103</strain>
    </source>
</reference>
<comment type="similarity">
    <text evidence="1">Belongs to the NADH dehydrogenase family.</text>
</comment>
<keyword evidence="8" id="KW-0472">Membrane</keyword>
<dbReference type="AlphaFoldDB" id="A0A5Q2FHN0"/>
<dbReference type="RefSeq" id="WP_153572386.1">
    <property type="nucleotide sequence ID" value="NZ_CP045725.1"/>
</dbReference>
<evidence type="ECO:0000256" key="4">
    <source>
        <dbReference type="ARBA" id="ARBA00022827"/>
    </source>
</evidence>
<dbReference type="EMBL" id="CP045725">
    <property type="protein sequence ID" value="QGF23856.1"/>
    <property type="molecule type" value="Genomic_DNA"/>
</dbReference>
<feature type="transmembrane region" description="Helical" evidence="8">
    <location>
        <begin position="369"/>
        <end position="389"/>
    </location>
</feature>
<gene>
    <name evidence="10" type="ORF">Rai3103_09405</name>
</gene>
<proteinExistence type="inferred from homology"/>
<evidence type="ECO:0000256" key="8">
    <source>
        <dbReference type="SAM" id="Phobius"/>
    </source>
</evidence>
<evidence type="ECO:0000256" key="6">
    <source>
        <dbReference type="ARBA" id="ARBA00023027"/>
    </source>
</evidence>
<dbReference type="InterPro" id="IPR036188">
    <property type="entry name" value="FAD/NAD-bd_sf"/>
</dbReference>
<evidence type="ECO:0000256" key="2">
    <source>
        <dbReference type="ARBA" id="ARBA00012637"/>
    </source>
</evidence>
<dbReference type="Pfam" id="PF07992">
    <property type="entry name" value="Pyr_redox_2"/>
    <property type="match status" value="1"/>
</dbReference>
<dbReference type="InterPro" id="IPR023753">
    <property type="entry name" value="FAD/NAD-binding_dom"/>
</dbReference>
<accession>A0A5Q2FHN0</accession>